<sequence>MSFGPGTGFLKSNFSMSALLCLLGLIVLGTMIKSSYWRVFEDQSICLILGNLRTRVFHSSACVFATFVGFIIATGGAALFGMDYVTWKRSERFKGRRASIAALLIAPTMSFSSFSTAIVIGVGITDFCSNYEVPGGVSVERCHAEVTNLSNLKAGVTAATLAGFLAAFYGFSEYTQYRKRHVQGDKVTEEGKGVAYV</sequence>
<gene>
    <name evidence="2" type="ORF">BGZ99_007123</name>
</gene>
<dbReference type="EMBL" id="JAAAIP010000050">
    <property type="protein sequence ID" value="KAG0327693.1"/>
    <property type="molecule type" value="Genomic_DNA"/>
</dbReference>
<keyword evidence="1" id="KW-0812">Transmembrane</keyword>
<evidence type="ECO:0000313" key="3">
    <source>
        <dbReference type="Proteomes" id="UP000738325"/>
    </source>
</evidence>
<feature type="transmembrane region" description="Helical" evidence="1">
    <location>
        <begin position="100"/>
        <end position="124"/>
    </location>
</feature>
<protein>
    <submittedName>
        <fullName evidence="2">Uncharacterized protein</fullName>
    </submittedName>
</protein>
<evidence type="ECO:0000313" key="2">
    <source>
        <dbReference type="EMBL" id="KAG0327693.1"/>
    </source>
</evidence>
<reference evidence="2" key="1">
    <citation type="journal article" date="2020" name="Fungal Divers.">
        <title>Resolving the Mortierellaceae phylogeny through synthesis of multi-gene phylogenetics and phylogenomics.</title>
        <authorList>
            <person name="Vandepol N."/>
            <person name="Liber J."/>
            <person name="Desiro A."/>
            <person name="Na H."/>
            <person name="Kennedy M."/>
            <person name="Barry K."/>
            <person name="Grigoriev I.V."/>
            <person name="Miller A.N."/>
            <person name="O'Donnell K."/>
            <person name="Stajich J.E."/>
            <person name="Bonito G."/>
        </authorList>
    </citation>
    <scope>NUCLEOTIDE SEQUENCE</scope>
    <source>
        <strain evidence="2">REB-010B</strain>
    </source>
</reference>
<organism evidence="2 3">
    <name type="scientific">Dissophora globulifera</name>
    <dbReference type="NCBI Taxonomy" id="979702"/>
    <lineage>
        <taxon>Eukaryota</taxon>
        <taxon>Fungi</taxon>
        <taxon>Fungi incertae sedis</taxon>
        <taxon>Mucoromycota</taxon>
        <taxon>Mortierellomycotina</taxon>
        <taxon>Mortierellomycetes</taxon>
        <taxon>Mortierellales</taxon>
        <taxon>Mortierellaceae</taxon>
        <taxon>Dissophora</taxon>
    </lineage>
</organism>
<evidence type="ECO:0000256" key="1">
    <source>
        <dbReference type="SAM" id="Phobius"/>
    </source>
</evidence>
<comment type="caution">
    <text evidence="2">The sequence shown here is derived from an EMBL/GenBank/DDBJ whole genome shotgun (WGS) entry which is preliminary data.</text>
</comment>
<accession>A0A9P6RW16</accession>
<dbReference type="Proteomes" id="UP000738325">
    <property type="component" value="Unassembled WGS sequence"/>
</dbReference>
<proteinExistence type="predicted"/>
<feature type="transmembrane region" description="Helical" evidence="1">
    <location>
        <begin position="58"/>
        <end position="80"/>
    </location>
</feature>
<feature type="transmembrane region" description="Helical" evidence="1">
    <location>
        <begin position="154"/>
        <end position="171"/>
    </location>
</feature>
<dbReference type="OrthoDB" id="2346699at2759"/>
<keyword evidence="3" id="KW-1185">Reference proteome</keyword>
<dbReference type="AlphaFoldDB" id="A0A9P6RW16"/>
<keyword evidence="1" id="KW-1133">Transmembrane helix</keyword>
<name>A0A9P6RW16_9FUNG</name>
<keyword evidence="1" id="KW-0472">Membrane</keyword>